<evidence type="ECO:0000256" key="2">
    <source>
        <dbReference type="ARBA" id="ARBA00022801"/>
    </source>
</evidence>
<dbReference type="InterPro" id="IPR003653">
    <property type="entry name" value="Peptidase_C48_C"/>
</dbReference>
<keyword evidence="1" id="KW-0645">Protease</keyword>
<name>A0A6C0BT55_9ZZZZ</name>
<dbReference type="GO" id="GO:0008234">
    <property type="term" value="F:cysteine-type peptidase activity"/>
    <property type="evidence" value="ECO:0007669"/>
    <property type="project" value="InterPro"/>
</dbReference>
<evidence type="ECO:0000256" key="1">
    <source>
        <dbReference type="ARBA" id="ARBA00022670"/>
    </source>
</evidence>
<proteinExistence type="predicted"/>
<dbReference type="GO" id="GO:0006508">
    <property type="term" value="P:proteolysis"/>
    <property type="evidence" value="ECO:0007669"/>
    <property type="project" value="UniProtKB-KW"/>
</dbReference>
<evidence type="ECO:0000259" key="3">
    <source>
        <dbReference type="Pfam" id="PF02902"/>
    </source>
</evidence>
<protein>
    <recommendedName>
        <fullName evidence="3">Ubiquitin-like protease family profile domain-containing protein</fullName>
    </recommendedName>
</protein>
<dbReference type="Gene3D" id="3.40.395.10">
    <property type="entry name" value="Adenoviral Proteinase, Chain A"/>
    <property type="match status" value="1"/>
</dbReference>
<reference evidence="4" key="1">
    <citation type="journal article" date="2020" name="Nature">
        <title>Giant virus diversity and host interactions through global metagenomics.</title>
        <authorList>
            <person name="Schulz F."/>
            <person name="Roux S."/>
            <person name="Paez-Espino D."/>
            <person name="Jungbluth S."/>
            <person name="Walsh D.A."/>
            <person name="Denef V.J."/>
            <person name="McMahon K.D."/>
            <person name="Konstantinidis K.T."/>
            <person name="Eloe-Fadrosh E.A."/>
            <person name="Kyrpides N.C."/>
            <person name="Woyke T."/>
        </authorList>
    </citation>
    <scope>NUCLEOTIDE SEQUENCE</scope>
    <source>
        <strain evidence="4">GVMAG-M-3300018428-35</strain>
    </source>
</reference>
<dbReference type="AlphaFoldDB" id="A0A6C0BT55"/>
<dbReference type="EMBL" id="MN739249">
    <property type="protein sequence ID" value="QHS95396.1"/>
    <property type="molecule type" value="Genomic_DNA"/>
</dbReference>
<feature type="domain" description="Ubiquitin-like protease family profile" evidence="3">
    <location>
        <begin position="173"/>
        <end position="295"/>
    </location>
</feature>
<evidence type="ECO:0000313" key="4">
    <source>
        <dbReference type="EMBL" id="QHS95396.1"/>
    </source>
</evidence>
<keyword evidence="2" id="KW-0378">Hydrolase</keyword>
<sequence length="310" mass="36602">MTQLGGYTIELFEKDHCSPISDDHNYSCLDDKLIMKIAEKVNKMIKQDKNNDYEEIDLDSSITDIHNEISKILKKMTGCSSEVCWLSFKKLMSLLGEHKTHFEQSFKPFMPDKWLNDYNTWLRTDDIEKCLGQYQKKHDDFYFYGAVPIDFDNCSVSHLCDIDLQDHLTNGISKIGIVFNTDPHDESGEHWISFYTDIHGKNLNGIPGIYYYDSYGNKPPNEVEKLISKIKKQGEKINKKFKYFYNDTAHQKENYQCGMYCIHFIKEMIKGTNFRNFINRKLTDDLMLNKRKEYFISPQELKYNNNNNDR</sequence>
<accession>A0A6C0BT55</accession>
<organism evidence="4">
    <name type="scientific">viral metagenome</name>
    <dbReference type="NCBI Taxonomy" id="1070528"/>
    <lineage>
        <taxon>unclassified sequences</taxon>
        <taxon>metagenomes</taxon>
        <taxon>organismal metagenomes</taxon>
    </lineage>
</organism>
<dbReference type="Pfam" id="PF02902">
    <property type="entry name" value="Peptidase_C48"/>
    <property type="match status" value="1"/>
</dbReference>
<dbReference type="SUPFAM" id="SSF54001">
    <property type="entry name" value="Cysteine proteinases"/>
    <property type="match status" value="1"/>
</dbReference>
<dbReference type="InterPro" id="IPR038765">
    <property type="entry name" value="Papain-like_cys_pep_sf"/>
</dbReference>